<dbReference type="AlphaFoldDB" id="A0AAV1XNA9"/>
<dbReference type="Gene3D" id="3.40.50.300">
    <property type="entry name" value="P-loop containing nucleotide triphosphate hydrolases"/>
    <property type="match status" value="1"/>
</dbReference>
<reference evidence="2 3" key="1">
    <citation type="submission" date="2024-03" db="EMBL/GenBank/DDBJ databases">
        <authorList>
            <person name="Martinez-Hernandez J."/>
        </authorList>
    </citation>
    <scope>NUCLEOTIDE SEQUENCE [LARGE SCALE GENOMIC DNA]</scope>
</reference>
<comment type="caution">
    <text evidence="2">The sequence shown here is derived from an EMBL/GenBank/DDBJ whole genome shotgun (WGS) entry which is preliminary data.</text>
</comment>
<gene>
    <name evidence="2" type="ORF">LLUT_LOCUS24326</name>
</gene>
<organism evidence="2 3">
    <name type="scientific">Lupinus luteus</name>
    <name type="common">European yellow lupine</name>
    <dbReference type="NCBI Taxonomy" id="3873"/>
    <lineage>
        <taxon>Eukaryota</taxon>
        <taxon>Viridiplantae</taxon>
        <taxon>Streptophyta</taxon>
        <taxon>Embryophyta</taxon>
        <taxon>Tracheophyta</taxon>
        <taxon>Spermatophyta</taxon>
        <taxon>Magnoliopsida</taxon>
        <taxon>eudicotyledons</taxon>
        <taxon>Gunneridae</taxon>
        <taxon>Pentapetalae</taxon>
        <taxon>rosids</taxon>
        <taxon>fabids</taxon>
        <taxon>Fabales</taxon>
        <taxon>Fabaceae</taxon>
        <taxon>Papilionoideae</taxon>
        <taxon>50 kb inversion clade</taxon>
        <taxon>genistoids sensu lato</taxon>
        <taxon>core genistoids</taxon>
        <taxon>Genisteae</taxon>
        <taxon>Lupinus</taxon>
    </lineage>
</organism>
<feature type="domain" description="Phosphoribulokinase/uridine kinase" evidence="1">
    <location>
        <begin position="37"/>
        <end position="97"/>
    </location>
</feature>
<dbReference type="GO" id="GO:0016301">
    <property type="term" value="F:kinase activity"/>
    <property type="evidence" value="ECO:0007669"/>
    <property type="project" value="InterPro"/>
</dbReference>
<sequence>MEASYSAHFSGLRIDTLITSSPSSSSSSSSPSHHFWYVHDSFYRGLTPEELKHVHEYNFDHPDAFDTEQMLECVRKLISGQNVHVPIYDFKKHQRSSESFRQIIPNINTNTLQ</sequence>
<dbReference type="EMBL" id="CAXHTB010000017">
    <property type="protein sequence ID" value="CAL0323266.1"/>
    <property type="molecule type" value="Genomic_DNA"/>
</dbReference>
<evidence type="ECO:0000259" key="1">
    <source>
        <dbReference type="Pfam" id="PF00485"/>
    </source>
</evidence>
<dbReference type="InterPro" id="IPR027417">
    <property type="entry name" value="P-loop_NTPase"/>
</dbReference>
<evidence type="ECO:0000313" key="2">
    <source>
        <dbReference type="EMBL" id="CAL0323266.1"/>
    </source>
</evidence>
<dbReference type="InterPro" id="IPR006083">
    <property type="entry name" value="PRK/URK"/>
</dbReference>
<accession>A0AAV1XNA9</accession>
<name>A0AAV1XNA9_LUPLU</name>
<dbReference type="SUPFAM" id="SSF52540">
    <property type="entry name" value="P-loop containing nucleoside triphosphate hydrolases"/>
    <property type="match status" value="1"/>
</dbReference>
<proteinExistence type="predicted"/>
<dbReference type="Proteomes" id="UP001497480">
    <property type="component" value="Unassembled WGS sequence"/>
</dbReference>
<evidence type="ECO:0000313" key="3">
    <source>
        <dbReference type="Proteomes" id="UP001497480"/>
    </source>
</evidence>
<keyword evidence="3" id="KW-1185">Reference proteome</keyword>
<protein>
    <recommendedName>
        <fullName evidence="1">Phosphoribulokinase/uridine kinase domain-containing protein</fullName>
    </recommendedName>
</protein>
<dbReference type="Pfam" id="PF00485">
    <property type="entry name" value="PRK"/>
    <property type="match status" value="1"/>
</dbReference>
<dbReference type="GO" id="GO:0005524">
    <property type="term" value="F:ATP binding"/>
    <property type="evidence" value="ECO:0007669"/>
    <property type="project" value="InterPro"/>
</dbReference>